<dbReference type="NCBIfam" id="TIGR02861">
    <property type="entry name" value="SASP_H"/>
    <property type="match status" value="1"/>
</dbReference>
<accession>A0A2A8LJ43</accession>
<dbReference type="InterPro" id="IPR012610">
    <property type="entry name" value="SASP_SspH"/>
</dbReference>
<comment type="induction">
    <text evidence="4">Expressed only in the forespore compartment of sporulating cells.</text>
</comment>
<comment type="subcellular location">
    <subcellularLocation>
        <location evidence="1 4">Spore core</location>
    </subcellularLocation>
</comment>
<name>A0A2A8LJ43_BACCE</name>
<organism evidence="5 6">
    <name type="scientific">Bacillus cereus</name>
    <dbReference type="NCBI Taxonomy" id="1396"/>
    <lineage>
        <taxon>Bacteria</taxon>
        <taxon>Bacillati</taxon>
        <taxon>Bacillota</taxon>
        <taxon>Bacilli</taxon>
        <taxon>Bacillales</taxon>
        <taxon>Bacillaceae</taxon>
        <taxon>Bacillus</taxon>
        <taxon>Bacillus cereus group</taxon>
    </lineage>
</organism>
<evidence type="ECO:0000256" key="2">
    <source>
        <dbReference type="ARBA" id="ARBA00006573"/>
    </source>
</evidence>
<dbReference type="GO" id="GO:0030436">
    <property type="term" value="P:asexual sporulation"/>
    <property type="evidence" value="ECO:0007669"/>
    <property type="project" value="UniProtKB-UniRule"/>
</dbReference>
<reference evidence="5 6" key="1">
    <citation type="submission" date="2017-09" db="EMBL/GenBank/DDBJ databases">
        <title>Large-scale bioinformatics analysis of Bacillus genomes uncovers conserved roles of natural products in bacterial physiology.</title>
        <authorList>
            <consortium name="Agbiome Team Llc"/>
            <person name="Bleich R.M."/>
            <person name="Grubbs K.J."/>
            <person name="Santa Maria K.C."/>
            <person name="Allen S.E."/>
            <person name="Farag S."/>
            <person name="Shank E.A."/>
            <person name="Bowers A."/>
        </authorList>
    </citation>
    <scope>NUCLEOTIDE SEQUENCE [LARGE SCALE GENOMIC DNA]</scope>
    <source>
        <strain evidence="5 6">AFS002368</strain>
    </source>
</reference>
<gene>
    <name evidence="4" type="primary">sspH</name>
    <name evidence="5" type="ORF">CN491_22260</name>
</gene>
<comment type="caution">
    <text evidence="5">The sequence shown here is derived from an EMBL/GenBank/DDBJ whole genome shotgun (WGS) entry which is preliminary data.</text>
</comment>
<dbReference type="GO" id="GO:0030435">
    <property type="term" value="P:sporulation resulting in formation of a cellular spore"/>
    <property type="evidence" value="ECO:0007669"/>
    <property type="project" value="UniProtKB-KW"/>
</dbReference>
<evidence type="ECO:0000313" key="5">
    <source>
        <dbReference type="EMBL" id="PES92847.1"/>
    </source>
</evidence>
<dbReference type="Proteomes" id="UP000220900">
    <property type="component" value="Unassembled WGS sequence"/>
</dbReference>
<proteinExistence type="evidence at transcript level"/>
<dbReference type="GO" id="GO:0042601">
    <property type="term" value="C:endospore-forming forespore"/>
    <property type="evidence" value="ECO:0007669"/>
    <property type="project" value="InterPro"/>
</dbReference>
<dbReference type="EMBL" id="NTZF01000029">
    <property type="protein sequence ID" value="PES92847.1"/>
    <property type="molecule type" value="Genomic_DNA"/>
</dbReference>
<sequence>MEYILKGKEKIERSVVSKRRNNIMDVKRVKQILSSSSRIDVTYEGVPVWIESCDEQKGSAQVYDVSNPGESVHVDVTALEER</sequence>
<dbReference type="Pfam" id="PF08141">
    <property type="entry name" value="SspH"/>
    <property type="match status" value="1"/>
</dbReference>
<evidence type="ECO:0000256" key="1">
    <source>
        <dbReference type="ARBA" id="ARBA00004288"/>
    </source>
</evidence>
<dbReference type="AlphaFoldDB" id="A0A2A8LJ43"/>
<evidence type="ECO:0000313" key="6">
    <source>
        <dbReference type="Proteomes" id="UP000220900"/>
    </source>
</evidence>
<evidence type="ECO:0000256" key="3">
    <source>
        <dbReference type="ARBA" id="ARBA00022969"/>
    </source>
</evidence>
<comment type="similarity">
    <text evidence="2 4">Belongs to the SspH family.</text>
</comment>
<protein>
    <recommendedName>
        <fullName evidence="4">Small, acid-soluble spore protein H</fullName>
        <shortName evidence="4">SASP H</shortName>
    </recommendedName>
</protein>
<keyword evidence="3 4" id="KW-0749">Sporulation</keyword>
<dbReference type="NCBIfam" id="NF002451">
    <property type="entry name" value="PRK01625.1"/>
    <property type="match status" value="1"/>
</dbReference>
<dbReference type="HAMAP" id="MF_00667">
    <property type="entry name" value="SspH"/>
    <property type="match status" value="1"/>
</dbReference>
<evidence type="ECO:0000256" key="4">
    <source>
        <dbReference type="HAMAP-Rule" id="MF_00667"/>
    </source>
</evidence>